<dbReference type="OrthoDB" id="613853at2759"/>
<evidence type="ECO:0000313" key="3">
    <source>
        <dbReference type="Proteomes" id="UP000827889"/>
    </source>
</evidence>
<feature type="region of interest" description="Disordered" evidence="1">
    <location>
        <begin position="1"/>
        <end position="25"/>
    </location>
</feature>
<dbReference type="PANTHER" id="PTHR34145">
    <property type="entry name" value="OS02G0105600 PROTEIN"/>
    <property type="match status" value="1"/>
</dbReference>
<evidence type="ECO:0000313" key="4">
    <source>
        <dbReference type="RefSeq" id="XP_030542232.1"/>
    </source>
</evidence>
<dbReference type="AlphaFoldDB" id="A0A8B8Q7D9"/>
<dbReference type="KEGG" id="rarg:115749523"/>
<dbReference type="Gene3D" id="1.20.1280.50">
    <property type="match status" value="1"/>
</dbReference>
<keyword evidence="3" id="KW-1185">Reference proteome</keyword>
<dbReference type="Pfam" id="PF23622">
    <property type="entry name" value="LRR_At1g61320_AtMIF1"/>
    <property type="match status" value="1"/>
</dbReference>
<dbReference type="SUPFAM" id="SSF81383">
    <property type="entry name" value="F-box domain"/>
    <property type="match status" value="1"/>
</dbReference>
<evidence type="ECO:0000259" key="2">
    <source>
        <dbReference type="PROSITE" id="PS50181"/>
    </source>
</evidence>
<name>A0A8B8Q7D9_9MYRT</name>
<dbReference type="PROSITE" id="PS50181">
    <property type="entry name" value="FBOX"/>
    <property type="match status" value="1"/>
</dbReference>
<dbReference type="InterPro" id="IPR001810">
    <property type="entry name" value="F-box_dom"/>
</dbReference>
<dbReference type="PANTHER" id="PTHR34145:SF68">
    <property type="entry name" value="FBD DOMAIN-CONTAINING PROTEIN"/>
    <property type="match status" value="1"/>
</dbReference>
<dbReference type="Pfam" id="PF00646">
    <property type="entry name" value="F-box"/>
    <property type="match status" value="1"/>
</dbReference>
<reference evidence="4" key="1">
    <citation type="submission" date="2025-08" db="UniProtKB">
        <authorList>
            <consortium name="RefSeq"/>
        </authorList>
    </citation>
    <scope>IDENTIFICATION</scope>
    <source>
        <tissue evidence="4">Leaf</tissue>
    </source>
</reference>
<protein>
    <submittedName>
        <fullName evidence="4">F-box/LRR-repeat protein At5g02700 isoform X1</fullName>
    </submittedName>
</protein>
<dbReference type="InterPro" id="IPR032675">
    <property type="entry name" value="LRR_dom_sf"/>
</dbReference>
<dbReference type="InterPro" id="IPR036047">
    <property type="entry name" value="F-box-like_dom_sf"/>
</dbReference>
<accession>A0A8B8Q7D9</accession>
<dbReference type="InterPro" id="IPR053772">
    <property type="entry name" value="At1g61320/At1g61330-like"/>
</dbReference>
<dbReference type="SUPFAM" id="SSF52047">
    <property type="entry name" value="RNI-like"/>
    <property type="match status" value="1"/>
</dbReference>
<dbReference type="Gene3D" id="3.80.10.10">
    <property type="entry name" value="Ribonuclease Inhibitor"/>
    <property type="match status" value="1"/>
</dbReference>
<evidence type="ECO:0000256" key="1">
    <source>
        <dbReference type="SAM" id="MobiDB-lite"/>
    </source>
</evidence>
<dbReference type="GeneID" id="115749523"/>
<organism evidence="3 4">
    <name type="scientific">Rhodamnia argentea</name>
    <dbReference type="NCBI Taxonomy" id="178133"/>
    <lineage>
        <taxon>Eukaryota</taxon>
        <taxon>Viridiplantae</taxon>
        <taxon>Streptophyta</taxon>
        <taxon>Embryophyta</taxon>
        <taxon>Tracheophyta</taxon>
        <taxon>Spermatophyta</taxon>
        <taxon>Magnoliopsida</taxon>
        <taxon>eudicotyledons</taxon>
        <taxon>Gunneridae</taxon>
        <taxon>Pentapetalae</taxon>
        <taxon>rosids</taxon>
        <taxon>malvids</taxon>
        <taxon>Myrtales</taxon>
        <taxon>Myrtaceae</taxon>
        <taxon>Myrtoideae</taxon>
        <taxon>Myrteae</taxon>
        <taxon>Australasian group</taxon>
        <taxon>Rhodamnia</taxon>
    </lineage>
</organism>
<feature type="domain" description="F-box" evidence="2">
    <location>
        <begin position="29"/>
        <end position="65"/>
    </location>
</feature>
<dbReference type="RefSeq" id="XP_030542232.1">
    <property type="nucleotide sequence ID" value="XM_030686372.2"/>
</dbReference>
<dbReference type="CDD" id="cd22160">
    <property type="entry name" value="F-box_AtFBL13-like"/>
    <property type="match status" value="1"/>
</dbReference>
<sequence>MDGDEESCLPANTVEHASPEHEERNKDLQDMISELPHEILVSILSLMTFKEAVRTSVLSRRWKKLWSYTTGSLDFEDSKAEQDISHNTKSLGAGRFKFIGWVNRMLNSHQGSRIREFRVRFDLNNRSRRYVDEWVAVALAKRVQNLKLDFLPFLRKFDSPRYTFPSKFILPSAKCRYDLSCLRSLDLKFVNLTDENLDCILTSCPFLEELVIVCSELLSHIKVKGSSLSLKHLFIHCSDLTTFEVSAPNLVSLAYHNASKGGPQVLIENAPLLTSVTLGALYDPVSIYLHPLCSSLPQLEALHLHMNLFKVVFVVPVQILLQSSLRSCNYNVLIFQDGLEIPQFPMLFNLRYLTWLVQTSDTASLLGLTSLIEAAPFLHHFELKLEWTEPWRRRNAKRVNATPNQYLKEVKILGFRGYAIDSEIISYLLERATMLEEIVVDPHPHACLTEGTFMEEKQAARKKAEQLKPKLPHAAKLIIL</sequence>
<gene>
    <name evidence="4" type="primary">LOC115749523</name>
</gene>
<dbReference type="InterPro" id="IPR055357">
    <property type="entry name" value="LRR_At1g61320_AtMIF1"/>
</dbReference>
<dbReference type="Proteomes" id="UP000827889">
    <property type="component" value="Chromosome 7"/>
</dbReference>
<dbReference type="InterPro" id="IPR053781">
    <property type="entry name" value="F-box_AtFBL13-like"/>
</dbReference>
<proteinExistence type="predicted"/>